<name>A0AAD0A8P0_9BIFI</name>
<proteinExistence type="predicted"/>
<feature type="compositionally biased region" description="Basic and acidic residues" evidence="1">
    <location>
        <begin position="1"/>
        <end position="17"/>
    </location>
</feature>
<gene>
    <name evidence="2" type="ORF">BA20089_00160</name>
</gene>
<dbReference type="EMBL" id="CP017696">
    <property type="protein sequence ID" value="ATO40772.1"/>
    <property type="molecule type" value="Genomic_DNA"/>
</dbReference>
<dbReference type="Proteomes" id="UP000224056">
    <property type="component" value="Chromosome"/>
</dbReference>
<reference evidence="2 3" key="1">
    <citation type="submission" date="2016-10" db="EMBL/GenBank/DDBJ databases">
        <title>The whole genome sequencing and assembly of B. asteroides DSM 20089 strain.</title>
        <authorList>
            <person name="Lee Y.-J."/>
            <person name="Park M.-K."/>
            <person name="Yi H."/>
            <person name="Bahn Y.-S."/>
            <person name="Kim J.F."/>
            <person name="Lee D.-W."/>
        </authorList>
    </citation>
    <scope>NUCLEOTIDE SEQUENCE [LARGE SCALE GENOMIC DNA]</scope>
    <source>
        <strain evidence="2 3">DSM 20089</strain>
    </source>
</reference>
<evidence type="ECO:0000313" key="2">
    <source>
        <dbReference type="EMBL" id="ATO40772.1"/>
    </source>
</evidence>
<evidence type="ECO:0000256" key="1">
    <source>
        <dbReference type="SAM" id="MobiDB-lite"/>
    </source>
</evidence>
<evidence type="ECO:0000313" key="3">
    <source>
        <dbReference type="Proteomes" id="UP000224056"/>
    </source>
</evidence>
<sequence>MSHKDVSGSRYHPDDLRSAGLQKVTGRVREPDSVWKGETMQAKKLAAVAAAVLTMSMALAGCGVRDNSANEKDDGSLMQVEVFDWLANYQGIQKGWFAKTVKDTSSTPS</sequence>
<protein>
    <submittedName>
        <fullName evidence="2">Uncharacterized protein</fullName>
    </submittedName>
</protein>
<feature type="region of interest" description="Disordered" evidence="1">
    <location>
        <begin position="1"/>
        <end position="32"/>
    </location>
</feature>
<accession>A0AAD0A8P0</accession>
<dbReference type="AlphaFoldDB" id="A0AAD0A8P0"/>
<organism evidence="2 3">
    <name type="scientific">Bifidobacterium asteroides DSM 20089</name>
    <dbReference type="NCBI Taxonomy" id="1437594"/>
    <lineage>
        <taxon>Bacteria</taxon>
        <taxon>Bacillati</taxon>
        <taxon>Actinomycetota</taxon>
        <taxon>Actinomycetes</taxon>
        <taxon>Bifidobacteriales</taxon>
        <taxon>Bifidobacteriaceae</taxon>
        <taxon>Bifidobacterium</taxon>
    </lineage>
</organism>